<dbReference type="InParanoid" id="A0A1X7UM81"/>
<protein>
    <submittedName>
        <fullName evidence="1">Uncharacterized protein</fullName>
    </submittedName>
</protein>
<reference evidence="1" key="1">
    <citation type="submission" date="2017-05" db="UniProtKB">
        <authorList>
            <consortium name="EnsemblMetazoa"/>
        </authorList>
    </citation>
    <scope>IDENTIFICATION</scope>
</reference>
<evidence type="ECO:0000313" key="1">
    <source>
        <dbReference type="EnsemblMetazoa" id="Aqu2.1.28609_001"/>
    </source>
</evidence>
<name>A0A1X7UM81_AMPQE</name>
<accession>A0A1X7UM81</accession>
<dbReference type="AlphaFoldDB" id="A0A1X7UM81"/>
<sequence length="182" mass="20499">MPVSIHDYNNSLTYDTVTLIPVGSVEMQKLNWKFSTGQGSIVIKGSKNCTMMNLTIHTTDKSTFNKSSMLLFTITEQNKVFEVQVQMNDCPIGFILHQTKRACVCSQVFGHINEFKEQKISCDIEKNAFSKPFDLHLWIGETNAKKGGFGVAYCNPSYCNTGSQFDLLKVNKSGSYRTSFHQ</sequence>
<dbReference type="EnsemblMetazoa" id="Aqu2.1.28609_001">
    <property type="protein sequence ID" value="Aqu2.1.28609_001"/>
    <property type="gene ID" value="Aqu2.1.28609"/>
</dbReference>
<proteinExistence type="predicted"/>
<organism evidence="1">
    <name type="scientific">Amphimedon queenslandica</name>
    <name type="common">Sponge</name>
    <dbReference type="NCBI Taxonomy" id="400682"/>
    <lineage>
        <taxon>Eukaryota</taxon>
        <taxon>Metazoa</taxon>
        <taxon>Porifera</taxon>
        <taxon>Demospongiae</taxon>
        <taxon>Heteroscleromorpha</taxon>
        <taxon>Haplosclerida</taxon>
        <taxon>Niphatidae</taxon>
        <taxon>Amphimedon</taxon>
    </lineage>
</organism>